<sequence>MDRATNTNRNPLYASILEPRRRRVIFELAVAPESHISPRPEDNGAAFRRFVLDVPNPLDKRLLIVSLLNGPADANFRSLMVELNGGLQEVLRAEAEAEAAKEEAARVARPIQIAYKETSVTPALELEGGSSTDTSSETEHSH</sequence>
<dbReference type="AlphaFoldDB" id="B4MAB4"/>
<name>B4MAB4_DROVI</name>
<dbReference type="OrthoDB" id="7868606at2759"/>
<evidence type="ECO:0000313" key="3">
    <source>
        <dbReference type="Proteomes" id="UP000008792"/>
    </source>
</evidence>
<evidence type="ECO:0000313" key="2">
    <source>
        <dbReference type="EMBL" id="EDW66173.1"/>
    </source>
</evidence>
<gene>
    <name evidence="2" type="primary">Dvir\GJ15877</name>
    <name evidence="2" type="ORF">Dvir_GJ15877</name>
</gene>
<protein>
    <submittedName>
        <fullName evidence="2">Uncharacterized protein</fullName>
    </submittedName>
</protein>
<dbReference type="EMBL" id="CH940655">
    <property type="protein sequence ID" value="EDW66173.1"/>
    <property type="molecule type" value="Genomic_DNA"/>
</dbReference>
<dbReference type="HOGENOM" id="CLU_1817832_0_0_1"/>
<organism evidence="2 3">
    <name type="scientific">Drosophila virilis</name>
    <name type="common">Fruit fly</name>
    <dbReference type="NCBI Taxonomy" id="7244"/>
    <lineage>
        <taxon>Eukaryota</taxon>
        <taxon>Metazoa</taxon>
        <taxon>Ecdysozoa</taxon>
        <taxon>Arthropoda</taxon>
        <taxon>Hexapoda</taxon>
        <taxon>Insecta</taxon>
        <taxon>Pterygota</taxon>
        <taxon>Neoptera</taxon>
        <taxon>Endopterygota</taxon>
        <taxon>Diptera</taxon>
        <taxon>Brachycera</taxon>
        <taxon>Muscomorpha</taxon>
        <taxon>Ephydroidea</taxon>
        <taxon>Drosophilidae</taxon>
        <taxon>Drosophila</taxon>
    </lineage>
</organism>
<dbReference type="KEGG" id="dvi:6634516"/>
<accession>B4MAB4</accession>
<evidence type="ECO:0000256" key="1">
    <source>
        <dbReference type="SAM" id="MobiDB-lite"/>
    </source>
</evidence>
<keyword evidence="3" id="KW-1185">Reference proteome</keyword>
<reference evidence="2 3" key="1">
    <citation type="journal article" date="2007" name="Nature">
        <title>Evolution of genes and genomes on the Drosophila phylogeny.</title>
        <authorList>
            <consortium name="Drosophila 12 Genomes Consortium"/>
            <person name="Clark A.G."/>
            <person name="Eisen M.B."/>
            <person name="Smith D.R."/>
            <person name="Bergman C.M."/>
            <person name="Oliver B."/>
            <person name="Markow T.A."/>
            <person name="Kaufman T.C."/>
            <person name="Kellis M."/>
            <person name="Gelbart W."/>
            <person name="Iyer V.N."/>
            <person name="Pollard D.A."/>
            <person name="Sackton T.B."/>
            <person name="Larracuente A.M."/>
            <person name="Singh N.D."/>
            <person name="Abad J.P."/>
            <person name="Abt D.N."/>
            <person name="Adryan B."/>
            <person name="Aguade M."/>
            <person name="Akashi H."/>
            <person name="Anderson W.W."/>
            <person name="Aquadro C.F."/>
            <person name="Ardell D.H."/>
            <person name="Arguello R."/>
            <person name="Artieri C.G."/>
            <person name="Barbash D.A."/>
            <person name="Barker D."/>
            <person name="Barsanti P."/>
            <person name="Batterham P."/>
            <person name="Batzoglou S."/>
            <person name="Begun D."/>
            <person name="Bhutkar A."/>
            <person name="Blanco E."/>
            <person name="Bosak S.A."/>
            <person name="Bradley R.K."/>
            <person name="Brand A.D."/>
            <person name="Brent M.R."/>
            <person name="Brooks A.N."/>
            <person name="Brown R.H."/>
            <person name="Butlin R.K."/>
            <person name="Caggese C."/>
            <person name="Calvi B.R."/>
            <person name="Bernardo de Carvalho A."/>
            <person name="Caspi A."/>
            <person name="Castrezana S."/>
            <person name="Celniker S.E."/>
            <person name="Chang J.L."/>
            <person name="Chapple C."/>
            <person name="Chatterji S."/>
            <person name="Chinwalla A."/>
            <person name="Civetta A."/>
            <person name="Clifton S.W."/>
            <person name="Comeron J.M."/>
            <person name="Costello J.C."/>
            <person name="Coyne J.A."/>
            <person name="Daub J."/>
            <person name="David R.G."/>
            <person name="Delcher A.L."/>
            <person name="Delehaunty K."/>
            <person name="Do C.B."/>
            <person name="Ebling H."/>
            <person name="Edwards K."/>
            <person name="Eickbush T."/>
            <person name="Evans J.D."/>
            <person name="Filipski A."/>
            <person name="Findeiss S."/>
            <person name="Freyhult E."/>
            <person name="Fulton L."/>
            <person name="Fulton R."/>
            <person name="Garcia A.C."/>
            <person name="Gardiner A."/>
            <person name="Garfield D.A."/>
            <person name="Garvin B.E."/>
            <person name="Gibson G."/>
            <person name="Gilbert D."/>
            <person name="Gnerre S."/>
            <person name="Godfrey J."/>
            <person name="Good R."/>
            <person name="Gotea V."/>
            <person name="Gravely B."/>
            <person name="Greenberg A.J."/>
            <person name="Griffiths-Jones S."/>
            <person name="Gross S."/>
            <person name="Guigo R."/>
            <person name="Gustafson E.A."/>
            <person name="Haerty W."/>
            <person name="Hahn M.W."/>
            <person name="Halligan D.L."/>
            <person name="Halpern A.L."/>
            <person name="Halter G.M."/>
            <person name="Han M.V."/>
            <person name="Heger A."/>
            <person name="Hillier L."/>
            <person name="Hinrichs A.S."/>
            <person name="Holmes I."/>
            <person name="Hoskins R.A."/>
            <person name="Hubisz M.J."/>
            <person name="Hultmark D."/>
            <person name="Huntley M.A."/>
            <person name="Jaffe D.B."/>
            <person name="Jagadeeshan S."/>
            <person name="Jeck W.R."/>
            <person name="Johnson J."/>
            <person name="Jones C.D."/>
            <person name="Jordan W.C."/>
            <person name="Karpen G.H."/>
            <person name="Kataoka E."/>
            <person name="Keightley P.D."/>
            <person name="Kheradpour P."/>
            <person name="Kirkness E.F."/>
            <person name="Koerich L.B."/>
            <person name="Kristiansen K."/>
            <person name="Kudrna D."/>
            <person name="Kulathinal R.J."/>
            <person name="Kumar S."/>
            <person name="Kwok R."/>
            <person name="Lander E."/>
            <person name="Langley C.H."/>
            <person name="Lapoint R."/>
            <person name="Lazzaro B.P."/>
            <person name="Lee S.J."/>
            <person name="Levesque L."/>
            <person name="Li R."/>
            <person name="Lin C.F."/>
            <person name="Lin M.F."/>
            <person name="Lindblad-Toh K."/>
            <person name="Llopart A."/>
            <person name="Long M."/>
            <person name="Low L."/>
            <person name="Lozovsky E."/>
            <person name="Lu J."/>
            <person name="Luo M."/>
            <person name="Machado C.A."/>
            <person name="Makalowski W."/>
            <person name="Marzo M."/>
            <person name="Matsuda M."/>
            <person name="Matzkin L."/>
            <person name="McAllister B."/>
            <person name="McBride C.S."/>
            <person name="McKernan B."/>
            <person name="McKernan K."/>
            <person name="Mendez-Lago M."/>
            <person name="Minx P."/>
            <person name="Mollenhauer M.U."/>
            <person name="Montooth K."/>
            <person name="Mount S.M."/>
            <person name="Mu X."/>
            <person name="Myers E."/>
            <person name="Negre B."/>
            <person name="Newfeld S."/>
            <person name="Nielsen R."/>
            <person name="Noor M.A."/>
            <person name="O'Grady P."/>
            <person name="Pachter L."/>
            <person name="Papaceit M."/>
            <person name="Parisi M.J."/>
            <person name="Parisi M."/>
            <person name="Parts L."/>
            <person name="Pedersen J.S."/>
            <person name="Pesole G."/>
            <person name="Phillippy A.M."/>
            <person name="Ponting C.P."/>
            <person name="Pop M."/>
            <person name="Porcelli D."/>
            <person name="Powell J.R."/>
            <person name="Prohaska S."/>
            <person name="Pruitt K."/>
            <person name="Puig M."/>
            <person name="Quesneville H."/>
            <person name="Ram K.R."/>
            <person name="Rand D."/>
            <person name="Rasmussen M.D."/>
            <person name="Reed L.K."/>
            <person name="Reenan R."/>
            <person name="Reily A."/>
            <person name="Remington K.A."/>
            <person name="Rieger T.T."/>
            <person name="Ritchie M.G."/>
            <person name="Robin C."/>
            <person name="Rogers Y.H."/>
            <person name="Rohde C."/>
            <person name="Rozas J."/>
            <person name="Rubenfield M.J."/>
            <person name="Ruiz A."/>
            <person name="Russo S."/>
            <person name="Salzberg S.L."/>
            <person name="Sanchez-Gracia A."/>
            <person name="Saranga D.J."/>
            <person name="Sato H."/>
            <person name="Schaeffer S.W."/>
            <person name="Schatz M.C."/>
            <person name="Schlenke T."/>
            <person name="Schwartz R."/>
            <person name="Segarra C."/>
            <person name="Singh R.S."/>
            <person name="Sirot L."/>
            <person name="Sirota M."/>
            <person name="Sisneros N.B."/>
            <person name="Smith C.D."/>
            <person name="Smith T.F."/>
            <person name="Spieth J."/>
            <person name="Stage D.E."/>
            <person name="Stark A."/>
            <person name="Stephan W."/>
            <person name="Strausberg R.L."/>
            <person name="Strempel S."/>
            <person name="Sturgill D."/>
            <person name="Sutton G."/>
            <person name="Sutton G.G."/>
            <person name="Tao W."/>
            <person name="Teichmann S."/>
            <person name="Tobari Y.N."/>
            <person name="Tomimura Y."/>
            <person name="Tsolas J.M."/>
            <person name="Valente V.L."/>
            <person name="Venter E."/>
            <person name="Venter J.C."/>
            <person name="Vicario S."/>
            <person name="Vieira F.G."/>
            <person name="Vilella A.J."/>
            <person name="Villasante A."/>
            <person name="Walenz B."/>
            <person name="Wang J."/>
            <person name="Wasserman M."/>
            <person name="Watts T."/>
            <person name="Wilson D."/>
            <person name="Wilson R.K."/>
            <person name="Wing R.A."/>
            <person name="Wolfner M.F."/>
            <person name="Wong A."/>
            <person name="Wong G.K."/>
            <person name="Wu C.I."/>
            <person name="Wu G."/>
            <person name="Yamamoto D."/>
            <person name="Yang H.P."/>
            <person name="Yang S.P."/>
            <person name="Yorke J.A."/>
            <person name="Yoshida K."/>
            <person name="Zdobnov E."/>
            <person name="Zhang P."/>
            <person name="Zhang Y."/>
            <person name="Zimin A.V."/>
            <person name="Baldwin J."/>
            <person name="Abdouelleil A."/>
            <person name="Abdulkadir J."/>
            <person name="Abebe A."/>
            <person name="Abera B."/>
            <person name="Abreu J."/>
            <person name="Acer S.C."/>
            <person name="Aftuck L."/>
            <person name="Alexander A."/>
            <person name="An P."/>
            <person name="Anderson E."/>
            <person name="Anderson S."/>
            <person name="Arachi H."/>
            <person name="Azer M."/>
            <person name="Bachantsang P."/>
            <person name="Barry A."/>
            <person name="Bayul T."/>
            <person name="Berlin A."/>
            <person name="Bessette D."/>
            <person name="Bloom T."/>
            <person name="Blye J."/>
            <person name="Boguslavskiy L."/>
            <person name="Bonnet C."/>
            <person name="Boukhgalter B."/>
            <person name="Bourzgui I."/>
            <person name="Brown A."/>
            <person name="Cahill P."/>
            <person name="Channer S."/>
            <person name="Cheshatsang Y."/>
            <person name="Chuda L."/>
            <person name="Citroen M."/>
            <person name="Collymore A."/>
            <person name="Cooke P."/>
            <person name="Costello M."/>
            <person name="D'Aco K."/>
            <person name="Daza R."/>
            <person name="De Haan G."/>
            <person name="DeGray S."/>
            <person name="DeMaso C."/>
            <person name="Dhargay N."/>
            <person name="Dooley K."/>
            <person name="Dooley E."/>
            <person name="Doricent M."/>
            <person name="Dorje P."/>
            <person name="Dorjee K."/>
            <person name="Dupes A."/>
            <person name="Elong R."/>
            <person name="Falk J."/>
            <person name="Farina A."/>
            <person name="Faro S."/>
            <person name="Ferguson D."/>
            <person name="Fisher S."/>
            <person name="Foley C.D."/>
            <person name="Franke A."/>
            <person name="Friedrich D."/>
            <person name="Gadbois L."/>
            <person name="Gearin G."/>
            <person name="Gearin C.R."/>
            <person name="Giannoukos G."/>
            <person name="Goode T."/>
            <person name="Graham J."/>
            <person name="Grandbois E."/>
            <person name="Grewal S."/>
            <person name="Gyaltsen K."/>
            <person name="Hafez N."/>
            <person name="Hagos B."/>
            <person name="Hall J."/>
            <person name="Henson C."/>
            <person name="Hollinger A."/>
            <person name="Honan T."/>
            <person name="Huard M.D."/>
            <person name="Hughes L."/>
            <person name="Hurhula B."/>
            <person name="Husby M.E."/>
            <person name="Kamat A."/>
            <person name="Kanga B."/>
            <person name="Kashin S."/>
            <person name="Khazanovich D."/>
            <person name="Kisner P."/>
            <person name="Lance K."/>
            <person name="Lara M."/>
            <person name="Lee W."/>
            <person name="Lennon N."/>
            <person name="Letendre F."/>
            <person name="LeVine R."/>
            <person name="Lipovsky A."/>
            <person name="Liu X."/>
            <person name="Liu J."/>
            <person name="Liu S."/>
            <person name="Lokyitsang T."/>
            <person name="Lokyitsang Y."/>
            <person name="Lubonja R."/>
            <person name="Lui A."/>
            <person name="MacDonald P."/>
            <person name="Magnisalis V."/>
            <person name="Maru K."/>
            <person name="Matthews C."/>
            <person name="McCusker W."/>
            <person name="McDonough S."/>
            <person name="Mehta T."/>
            <person name="Meldrim J."/>
            <person name="Meneus L."/>
            <person name="Mihai O."/>
            <person name="Mihalev A."/>
            <person name="Mihova T."/>
            <person name="Mittelman R."/>
            <person name="Mlenga V."/>
            <person name="Montmayeur A."/>
            <person name="Mulrain L."/>
            <person name="Navidi A."/>
            <person name="Naylor J."/>
            <person name="Negash T."/>
            <person name="Nguyen T."/>
            <person name="Nguyen N."/>
            <person name="Nicol R."/>
            <person name="Norbu C."/>
            <person name="Norbu N."/>
            <person name="Novod N."/>
            <person name="O'Neill B."/>
            <person name="Osman S."/>
            <person name="Markiewicz E."/>
            <person name="Oyono O.L."/>
            <person name="Patti C."/>
            <person name="Phunkhang P."/>
            <person name="Pierre F."/>
            <person name="Priest M."/>
            <person name="Raghuraman S."/>
            <person name="Rege F."/>
            <person name="Reyes R."/>
            <person name="Rise C."/>
            <person name="Rogov P."/>
            <person name="Ross K."/>
            <person name="Ryan E."/>
            <person name="Settipalli S."/>
            <person name="Shea T."/>
            <person name="Sherpa N."/>
            <person name="Shi L."/>
            <person name="Shih D."/>
            <person name="Sparrow T."/>
            <person name="Spaulding J."/>
            <person name="Stalker J."/>
            <person name="Stange-Thomann N."/>
            <person name="Stavropoulos S."/>
            <person name="Stone C."/>
            <person name="Strader C."/>
            <person name="Tesfaye S."/>
            <person name="Thomson T."/>
            <person name="Thoulutsang Y."/>
            <person name="Thoulutsang D."/>
            <person name="Topham K."/>
            <person name="Topping I."/>
            <person name="Tsamla T."/>
            <person name="Vassiliev H."/>
            <person name="Vo A."/>
            <person name="Wangchuk T."/>
            <person name="Wangdi T."/>
            <person name="Weiand M."/>
            <person name="Wilkinson J."/>
            <person name="Wilson A."/>
            <person name="Yadav S."/>
            <person name="Young G."/>
            <person name="Yu Q."/>
            <person name="Zembek L."/>
            <person name="Zhong D."/>
            <person name="Zimmer A."/>
            <person name="Zwirko Z."/>
            <person name="Jaffe D.B."/>
            <person name="Alvarez P."/>
            <person name="Brockman W."/>
            <person name="Butler J."/>
            <person name="Chin C."/>
            <person name="Gnerre S."/>
            <person name="Grabherr M."/>
            <person name="Kleber M."/>
            <person name="Mauceli E."/>
            <person name="MacCallum I."/>
        </authorList>
    </citation>
    <scope>NUCLEOTIDE SEQUENCE [LARGE SCALE GENOMIC DNA]</scope>
    <source>
        <strain evidence="3">Tucson 15010-1051.87</strain>
    </source>
</reference>
<feature type="region of interest" description="Disordered" evidence="1">
    <location>
        <begin position="122"/>
        <end position="142"/>
    </location>
</feature>
<proteinExistence type="predicted"/>
<dbReference type="Proteomes" id="UP000008792">
    <property type="component" value="Unassembled WGS sequence"/>
</dbReference>
<dbReference type="OMA" id="PTPANEM"/>
<dbReference type="InParanoid" id="B4MAB4"/>